<accession>A0ABD6ADF7</accession>
<comment type="caution">
    <text evidence="9">The sequence shown here is derived from an EMBL/GenBank/DDBJ whole genome shotgun (WGS) entry which is preliminary data.</text>
</comment>
<evidence type="ECO:0000256" key="2">
    <source>
        <dbReference type="ARBA" id="ARBA00009347"/>
    </source>
</evidence>
<dbReference type="Pfam" id="PF02770">
    <property type="entry name" value="Acyl-CoA_dh_M"/>
    <property type="match status" value="1"/>
</dbReference>
<dbReference type="PANTHER" id="PTHR43884">
    <property type="entry name" value="ACYL-COA DEHYDROGENASE"/>
    <property type="match status" value="1"/>
</dbReference>
<dbReference type="InterPro" id="IPR046373">
    <property type="entry name" value="Acyl-CoA_Oxase/DH_mid-dom_sf"/>
</dbReference>
<keyword evidence="3 5" id="KW-0285">Flavoprotein</keyword>
<dbReference type="SUPFAM" id="SSF56645">
    <property type="entry name" value="Acyl-CoA dehydrogenase NM domain-like"/>
    <property type="match status" value="1"/>
</dbReference>
<evidence type="ECO:0000313" key="10">
    <source>
        <dbReference type="Proteomes" id="UP001596547"/>
    </source>
</evidence>
<dbReference type="GO" id="GO:0016491">
    <property type="term" value="F:oxidoreductase activity"/>
    <property type="evidence" value="ECO:0007669"/>
    <property type="project" value="UniProtKB-KW"/>
</dbReference>
<feature type="domain" description="Acyl-CoA oxidase/dehydrogenase middle" evidence="7">
    <location>
        <begin position="150"/>
        <end position="244"/>
    </location>
</feature>
<dbReference type="Pfam" id="PF00441">
    <property type="entry name" value="Acyl-CoA_dh_1"/>
    <property type="match status" value="1"/>
</dbReference>
<proteinExistence type="inferred from homology"/>
<dbReference type="GeneID" id="79317590"/>
<evidence type="ECO:0000259" key="6">
    <source>
        <dbReference type="Pfam" id="PF00441"/>
    </source>
</evidence>
<dbReference type="EMBL" id="JBHTBF010000003">
    <property type="protein sequence ID" value="MFC7318237.1"/>
    <property type="molecule type" value="Genomic_DNA"/>
</dbReference>
<evidence type="ECO:0000256" key="5">
    <source>
        <dbReference type="RuleBase" id="RU362125"/>
    </source>
</evidence>
<evidence type="ECO:0000259" key="7">
    <source>
        <dbReference type="Pfam" id="PF02770"/>
    </source>
</evidence>
<keyword evidence="10" id="KW-1185">Reference proteome</keyword>
<dbReference type="Gene3D" id="1.10.540.10">
    <property type="entry name" value="Acyl-CoA dehydrogenase/oxidase, N-terminal domain"/>
    <property type="match status" value="1"/>
</dbReference>
<feature type="domain" description="Acyl-CoA dehydrogenase/oxidase N-terminal" evidence="8">
    <location>
        <begin position="17"/>
        <end position="144"/>
    </location>
</feature>
<dbReference type="InterPro" id="IPR036250">
    <property type="entry name" value="AcylCo_DH-like_C"/>
</dbReference>
<dbReference type="EC" id="1.-.-.-" evidence="9"/>
<dbReference type="InterPro" id="IPR009075">
    <property type="entry name" value="AcylCo_DH/oxidase_C"/>
</dbReference>
<dbReference type="Gene3D" id="2.40.110.10">
    <property type="entry name" value="Butyryl-CoA Dehydrogenase, subunit A, domain 2"/>
    <property type="match status" value="1"/>
</dbReference>
<name>A0ABD6ADF7_9EURY</name>
<keyword evidence="5 9" id="KW-0560">Oxidoreductase</keyword>
<evidence type="ECO:0000256" key="1">
    <source>
        <dbReference type="ARBA" id="ARBA00001974"/>
    </source>
</evidence>
<dbReference type="Proteomes" id="UP001596547">
    <property type="component" value="Unassembled WGS sequence"/>
</dbReference>
<dbReference type="PIRSF" id="PIRSF016578">
    <property type="entry name" value="HsaA"/>
    <property type="match status" value="1"/>
</dbReference>
<keyword evidence="4 5" id="KW-0274">FAD</keyword>
<dbReference type="SUPFAM" id="SSF47203">
    <property type="entry name" value="Acyl-CoA dehydrogenase C-terminal domain-like"/>
    <property type="match status" value="1"/>
</dbReference>
<organism evidence="9 10">
    <name type="scientific">Halomarina halobia</name>
    <dbReference type="NCBI Taxonomy" id="3033386"/>
    <lineage>
        <taxon>Archaea</taxon>
        <taxon>Methanobacteriati</taxon>
        <taxon>Methanobacteriota</taxon>
        <taxon>Stenosarchaea group</taxon>
        <taxon>Halobacteria</taxon>
        <taxon>Halobacteriales</taxon>
        <taxon>Natronomonadaceae</taxon>
        <taxon>Halomarina</taxon>
    </lineage>
</organism>
<evidence type="ECO:0000313" key="9">
    <source>
        <dbReference type="EMBL" id="MFC7318237.1"/>
    </source>
</evidence>
<dbReference type="Pfam" id="PF02771">
    <property type="entry name" value="Acyl-CoA_dh_N"/>
    <property type="match status" value="1"/>
</dbReference>
<reference evidence="9 10" key="1">
    <citation type="journal article" date="2019" name="Int. J. Syst. Evol. Microbiol.">
        <title>The Global Catalogue of Microorganisms (GCM) 10K type strain sequencing project: providing services to taxonomists for standard genome sequencing and annotation.</title>
        <authorList>
            <consortium name="The Broad Institute Genomics Platform"/>
            <consortium name="The Broad Institute Genome Sequencing Center for Infectious Disease"/>
            <person name="Wu L."/>
            <person name="Ma J."/>
        </authorList>
    </citation>
    <scope>NUCLEOTIDE SEQUENCE [LARGE SCALE GENOMIC DNA]</scope>
    <source>
        <strain evidence="9 10">PSR21</strain>
    </source>
</reference>
<protein>
    <submittedName>
        <fullName evidence="9">Acyl-CoA dehydrogenase family protein</fullName>
        <ecNumber evidence="9">1.-.-.-</ecNumber>
    </submittedName>
</protein>
<evidence type="ECO:0000256" key="4">
    <source>
        <dbReference type="ARBA" id="ARBA00022827"/>
    </source>
</evidence>
<feature type="domain" description="Acyl-CoA dehydrogenase/oxidase C-terminal" evidence="6">
    <location>
        <begin position="260"/>
        <end position="401"/>
    </location>
</feature>
<comment type="cofactor">
    <cofactor evidence="1 5">
        <name>FAD</name>
        <dbReference type="ChEBI" id="CHEBI:57692"/>
    </cofactor>
</comment>
<dbReference type="InterPro" id="IPR013786">
    <property type="entry name" value="AcylCoA_DH/ox_N"/>
</dbReference>
<dbReference type="RefSeq" id="WP_276306736.1">
    <property type="nucleotide sequence ID" value="NZ_CP119993.1"/>
</dbReference>
<dbReference type="InterPro" id="IPR009100">
    <property type="entry name" value="AcylCoA_DH/oxidase_NM_dom_sf"/>
</dbReference>
<evidence type="ECO:0000259" key="8">
    <source>
        <dbReference type="Pfam" id="PF02771"/>
    </source>
</evidence>
<dbReference type="AlphaFoldDB" id="A0ABD6ADF7"/>
<dbReference type="CDD" id="cd00567">
    <property type="entry name" value="ACAD"/>
    <property type="match status" value="1"/>
</dbReference>
<dbReference type="Gene3D" id="1.20.140.10">
    <property type="entry name" value="Butyryl-CoA Dehydrogenase, subunit A, domain 3"/>
    <property type="match status" value="1"/>
</dbReference>
<gene>
    <name evidence="9" type="ORF">ACFQPE_15750</name>
</gene>
<dbReference type="InterPro" id="IPR006091">
    <property type="entry name" value="Acyl-CoA_Oxase/DH_mid-dom"/>
</dbReference>
<dbReference type="PANTHER" id="PTHR43884:SF40">
    <property type="entry name" value="ACYL-COA DEHYDROGENASE"/>
    <property type="match status" value="1"/>
</dbReference>
<sequence length="408" mass="44213">MAEATGGASGVAFDTDEETRLIQQSLDDFVEQEVAPIADELGETLTNPRLGHEPDGRLTDEVIEAIQEVRQKSAEAGFYAMNLPEDVGGENVSTVTWYQANKHLASKGTPLTEQVLAGPEGPKPLLAQAEGGQIERYLDPVVRAEKSTGFGQTEPSVGSDSPNMATRAERDGDEWVLNGTKQWITNAPYADFLQVFARTTPQEEAGRYGGITCFLIEADEYDIGTLNNAVGSEGLQAEVHFDNVRLSDGRVLGEVDNAFYEAMGFLSLGRVEIGAQAIGNTEWLLDQAIEYANEREAFGRPIGEFQGVSHKIAEGRAKAYAADAAGLRCAWTIDQGEQAIADSSVLKWFATNTFWEVADDVVQIHGGNGLAEENGLMDRLHEARIFRIVEGTDEIQLNTIAGQEGLGQ</sequence>
<dbReference type="InterPro" id="IPR037069">
    <property type="entry name" value="AcylCoA_DH/ox_N_sf"/>
</dbReference>
<evidence type="ECO:0000256" key="3">
    <source>
        <dbReference type="ARBA" id="ARBA00022630"/>
    </source>
</evidence>
<comment type="similarity">
    <text evidence="2 5">Belongs to the acyl-CoA dehydrogenase family.</text>
</comment>